<proteinExistence type="predicted"/>
<dbReference type="Proteomes" id="UP000663882">
    <property type="component" value="Unassembled WGS sequence"/>
</dbReference>
<dbReference type="Proteomes" id="UP000663823">
    <property type="component" value="Unassembled WGS sequence"/>
</dbReference>
<feature type="domain" description="Glycosyl transferase family 25" evidence="1">
    <location>
        <begin position="139"/>
        <end position="266"/>
    </location>
</feature>
<evidence type="ECO:0000313" key="2">
    <source>
        <dbReference type="EMBL" id="CAF1433583.1"/>
    </source>
</evidence>
<protein>
    <recommendedName>
        <fullName evidence="1">Glycosyl transferase family 25 domain-containing protein</fullName>
    </recommendedName>
</protein>
<name>A0A815N9M0_9BILA</name>
<dbReference type="OrthoDB" id="10030772at2759"/>
<dbReference type="AlphaFoldDB" id="A0A815N9M0"/>
<dbReference type="Pfam" id="PF01755">
    <property type="entry name" value="Glyco_transf_25"/>
    <property type="match status" value="1"/>
</dbReference>
<dbReference type="InterPro" id="IPR002654">
    <property type="entry name" value="Glyco_trans_25"/>
</dbReference>
<evidence type="ECO:0000259" key="1">
    <source>
        <dbReference type="Pfam" id="PF01755"/>
    </source>
</evidence>
<evidence type="ECO:0000313" key="4">
    <source>
        <dbReference type="Proteomes" id="UP000663882"/>
    </source>
</evidence>
<comment type="caution">
    <text evidence="2">The sequence shown here is derived from an EMBL/GenBank/DDBJ whole genome shotgun (WGS) entry which is preliminary data.</text>
</comment>
<accession>A0A815N9M0</accession>
<sequence length="323" mass="37325">MAHQYLYHHDGIAYDYYSKNDLGQSKAGDQWKIWPLPSEKNQLPNNTSVCNLETSPFVVSKLPFVNAVYVVTNARFVERHASLKKAFRQQGIPDESIEWRMKWTLTTCSSNSSHSYIYKRLNLQDRPSDKQQQRKCPVLMEHVDIWYEMAERKVHLALILEDDAIFVPFFKEKFTRMIYAAIQSRALRTNGICAESNGHPISDDEWVNQNPMIVIGTCFNFLSQHFQKHLSNASPLLSTHKSNPSRCSHAYLLTLCSAQALVDQIQVQKNDFSTADFSQNALFPLSLTLQSFWMDPPLVYQGNQVTDLDNILSFKIQTYFSRR</sequence>
<reference evidence="2" key="1">
    <citation type="submission" date="2021-02" db="EMBL/GenBank/DDBJ databases">
        <authorList>
            <person name="Nowell W R."/>
        </authorList>
    </citation>
    <scope>NUCLEOTIDE SEQUENCE</scope>
</reference>
<organism evidence="2 4">
    <name type="scientific">Rotaria sordida</name>
    <dbReference type="NCBI Taxonomy" id="392033"/>
    <lineage>
        <taxon>Eukaryota</taxon>
        <taxon>Metazoa</taxon>
        <taxon>Spiralia</taxon>
        <taxon>Gnathifera</taxon>
        <taxon>Rotifera</taxon>
        <taxon>Eurotatoria</taxon>
        <taxon>Bdelloidea</taxon>
        <taxon>Philodinida</taxon>
        <taxon>Philodinidae</taxon>
        <taxon>Rotaria</taxon>
    </lineage>
</organism>
<dbReference type="EMBL" id="CAJNOO010005897">
    <property type="protein sequence ID" value="CAF1433583.1"/>
    <property type="molecule type" value="Genomic_DNA"/>
</dbReference>
<gene>
    <name evidence="3" type="ORF">OTI717_LOCUS27600</name>
    <name evidence="2" type="ORF">RFH988_LOCUS36047</name>
</gene>
<dbReference type="EMBL" id="CAJOAX010006228">
    <property type="protein sequence ID" value="CAF3974252.1"/>
    <property type="molecule type" value="Genomic_DNA"/>
</dbReference>
<evidence type="ECO:0000313" key="3">
    <source>
        <dbReference type="EMBL" id="CAF3974252.1"/>
    </source>
</evidence>